<evidence type="ECO:0000313" key="2">
    <source>
        <dbReference type="EMBL" id="TKC87975.1"/>
    </source>
</evidence>
<dbReference type="AlphaFoldDB" id="A0A4U1I413"/>
<dbReference type="OrthoDB" id="9811471at2"/>
<protein>
    <recommendedName>
        <fullName evidence="1">Amidase domain-containing protein</fullName>
    </recommendedName>
</protein>
<sequence length="77" mass="7839">MDRNGLKPTVGRISRDDIIPISHTQDTPGPITRTVGDAAILLTAMAGSGDCAGGVRAGLAGGRVVRRAAEEGVTKRG</sequence>
<dbReference type="InterPro" id="IPR023631">
    <property type="entry name" value="Amidase_dom"/>
</dbReference>
<dbReference type="Gene3D" id="3.90.1300.10">
    <property type="entry name" value="Amidase signature (AS) domain"/>
    <property type="match status" value="1"/>
</dbReference>
<organism evidence="2 3">
    <name type="scientific">Trinickia terrae</name>
    <dbReference type="NCBI Taxonomy" id="2571161"/>
    <lineage>
        <taxon>Bacteria</taxon>
        <taxon>Pseudomonadati</taxon>
        <taxon>Pseudomonadota</taxon>
        <taxon>Betaproteobacteria</taxon>
        <taxon>Burkholderiales</taxon>
        <taxon>Burkholderiaceae</taxon>
        <taxon>Trinickia</taxon>
    </lineage>
</organism>
<dbReference type="PANTHER" id="PTHR42678:SF34">
    <property type="entry name" value="OS04G0183300 PROTEIN"/>
    <property type="match status" value="1"/>
</dbReference>
<proteinExistence type="predicted"/>
<name>A0A4U1I413_9BURK</name>
<evidence type="ECO:0000259" key="1">
    <source>
        <dbReference type="Pfam" id="PF01425"/>
    </source>
</evidence>
<dbReference type="PANTHER" id="PTHR42678">
    <property type="entry name" value="AMIDASE"/>
    <property type="match status" value="1"/>
</dbReference>
<reference evidence="2 3" key="1">
    <citation type="submission" date="2019-04" db="EMBL/GenBank/DDBJ databases">
        <title>Trinickia sp. 7GSK02, isolated from subtropical forest soil.</title>
        <authorList>
            <person name="Gao Z.-H."/>
            <person name="Qiu L.-H."/>
        </authorList>
    </citation>
    <scope>NUCLEOTIDE SEQUENCE [LARGE SCALE GENOMIC DNA]</scope>
    <source>
        <strain evidence="2 3">7GSK02</strain>
    </source>
</reference>
<dbReference type="SUPFAM" id="SSF75304">
    <property type="entry name" value="Amidase signature (AS) enzymes"/>
    <property type="match status" value="1"/>
</dbReference>
<dbReference type="Proteomes" id="UP000305539">
    <property type="component" value="Unassembled WGS sequence"/>
</dbReference>
<keyword evidence="3" id="KW-1185">Reference proteome</keyword>
<dbReference type="EMBL" id="SWJE01000008">
    <property type="protein sequence ID" value="TKC87975.1"/>
    <property type="molecule type" value="Genomic_DNA"/>
</dbReference>
<dbReference type="InterPro" id="IPR036928">
    <property type="entry name" value="AS_sf"/>
</dbReference>
<accession>A0A4U1I413</accession>
<dbReference type="Pfam" id="PF01425">
    <property type="entry name" value="Amidase"/>
    <property type="match status" value="1"/>
</dbReference>
<gene>
    <name evidence="2" type="ORF">FAZ69_17105</name>
</gene>
<evidence type="ECO:0000313" key="3">
    <source>
        <dbReference type="Proteomes" id="UP000305539"/>
    </source>
</evidence>
<feature type="domain" description="Amidase" evidence="1">
    <location>
        <begin position="5"/>
        <end position="48"/>
    </location>
</feature>
<comment type="caution">
    <text evidence="2">The sequence shown here is derived from an EMBL/GenBank/DDBJ whole genome shotgun (WGS) entry which is preliminary data.</text>
</comment>